<evidence type="ECO:0000313" key="3">
    <source>
        <dbReference type="Proteomes" id="UP000308133"/>
    </source>
</evidence>
<reference evidence="2 3" key="1">
    <citation type="submission" date="2018-02" db="EMBL/GenBank/DDBJ databases">
        <title>Draft genome sequences of Elsinoe sp., causing black scab on jojoba.</title>
        <authorList>
            <person name="Stodart B."/>
            <person name="Jeffress S."/>
            <person name="Ash G."/>
            <person name="Arun Chinnappa K."/>
        </authorList>
    </citation>
    <scope>NUCLEOTIDE SEQUENCE [LARGE SCALE GENOMIC DNA]</scope>
    <source>
        <strain evidence="2 3">Hillstone_2</strain>
    </source>
</reference>
<gene>
    <name evidence="2" type="ORF">C1H76_0730</name>
</gene>
<evidence type="ECO:0000313" key="2">
    <source>
        <dbReference type="EMBL" id="TKX26976.1"/>
    </source>
</evidence>
<organism evidence="2 3">
    <name type="scientific">Elsinoe australis</name>
    <dbReference type="NCBI Taxonomy" id="40998"/>
    <lineage>
        <taxon>Eukaryota</taxon>
        <taxon>Fungi</taxon>
        <taxon>Dikarya</taxon>
        <taxon>Ascomycota</taxon>
        <taxon>Pezizomycotina</taxon>
        <taxon>Dothideomycetes</taxon>
        <taxon>Dothideomycetidae</taxon>
        <taxon>Myriangiales</taxon>
        <taxon>Elsinoaceae</taxon>
        <taxon>Elsinoe</taxon>
    </lineage>
</organism>
<protein>
    <submittedName>
        <fullName evidence="2">Uncharacterized protein</fullName>
    </submittedName>
</protein>
<proteinExistence type="predicted"/>
<dbReference type="Proteomes" id="UP000308133">
    <property type="component" value="Unassembled WGS sequence"/>
</dbReference>
<feature type="region of interest" description="Disordered" evidence="1">
    <location>
        <begin position="59"/>
        <end position="102"/>
    </location>
</feature>
<dbReference type="AlphaFoldDB" id="A0A4U7BDA2"/>
<accession>A0A4U7BDA2</accession>
<feature type="compositionally biased region" description="Basic and acidic residues" evidence="1">
    <location>
        <begin position="85"/>
        <end position="95"/>
    </location>
</feature>
<name>A0A4U7BDA2_9PEZI</name>
<sequence>MPALGKATAKLLKRVQGGRLCNGIDTGSEATTPFSRQSAESSSGLFPFLQTMDYAIRDTSTSSMAPGRRGVETGNVTSDRHIRRARDSTGSDAPDKLTALMG</sequence>
<evidence type="ECO:0000256" key="1">
    <source>
        <dbReference type="SAM" id="MobiDB-lite"/>
    </source>
</evidence>
<dbReference type="EMBL" id="PTQR01000009">
    <property type="protein sequence ID" value="TKX26976.1"/>
    <property type="molecule type" value="Genomic_DNA"/>
</dbReference>
<comment type="caution">
    <text evidence="2">The sequence shown here is derived from an EMBL/GenBank/DDBJ whole genome shotgun (WGS) entry which is preliminary data.</text>
</comment>